<proteinExistence type="predicted"/>
<evidence type="ECO:0000256" key="1">
    <source>
        <dbReference type="SAM" id="MobiDB-lite"/>
    </source>
</evidence>
<name>A0AAQ4DTS1_AMBAM</name>
<gene>
    <name evidence="2" type="ORF">V5799_007359</name>
</gene>
<reference evidence="2 3" key="1">
    <citation type="journal article" date="2023" name="Arcadia Sci">
        <title>De novo assembly of a long-read Amblyomma americanum tick genome.</title>
        <authorList>
            <person name="Chou S."/>
            <person name="Poskanzer K.E."/>
            <person name="Rollins M."/>
            <person name="Thuy-Boun P.S."/>
        </authorList>
    </citation>
    <scope>NUCLEOTIDE SEQUENCE [LARGE SCALE GENOMIC DNA]</scope>
    <source>
        <strain evidence="2">F_SG_1</strain>
        <tissue evidence="2">Salivary glands</tissue>
    </source>
</reference>
<accession>A0AAQ4DTS1</accession>
<comment type="caution">
    <text evidence="2">The sequence shown here is derived from an EMBL/GenBank/DDBJ whole genome shotgun (WGS) entry which is preliminary data.</text>
</comment>
<protein>
    <submittedName>
        <fullName evidence="2">Uncharacterized protein</fullName>
    </submittedName>
</protein>
<sequence length="194" mass="21464">MNENSIAQYEKKEEIVILAACTDLRRFICPLSRLQFPSTKVCIWTTDTPGDDEDSDSSDVALENKDEDDDDANNTREDDDDDDDADEDDDDDGDDDNGHEDHDDDDDDNDDDDDDDYDDDDDDDDDDNDDEDDEKHGDDDDDDDDEKAHDHTSAFKASSTATDVTPQPVSEATTAFQDLNATEGSSAASTPSSI</sequence>
<dbReference type="AlphaFoldDB" id="A0AAQ4DTS1"/>
<evidence type="ECO:0000313" key="2">
    <source>
        <dbReference type="EMBL" id="KAK8765861.1"/>
    </source>
</evidence>
<dbReference type="EMBL" id="JARKHS020026928">
    <property type="protein sequence ID" value="KAK8765861.1"/>
    <property type="molecule type" value="Genomic_DNA"/>
</dbReference>
<keyword evidence="3" id="KW-1185">Reference proteome</keyword>
<feature type="compositionally biased region" description="Polar residues" evidence="1">
    <location>
        <begin position="155"/>
        <end position="194"/>
    </location>
</feature>
<evidence type="ECO:0000313" key="3">
    <source>
        <dbReference type="Proteomes" id="UP001321473"/>
    </source>
</evidence>
<dbReference type="Proteomes" id="UP001321473">
    <property type="component" value="Unassembled WGS sequence"/>
</dbReference>
<organism evidence="2 3">
    <name type="scientific">Amblyomma americanum</name>
    <name type="common">Lone star tick</name>
    <dbReference type="NCBI Taxonomy" id="6943"/>
    <lineage>
        <taxon>Eukaryota</taxon>
        <taxon>Metazoa</taxon>
        <taxon>Ecdysozoa</taxon>
        <taxon>Arthropoda</taxon>
        <taxon>Chelicerata</taxon>
        <taxon>Arachnida</taxon>
        <taxon>Acari</taxon>
        <taxon>Parasitiformes</taxon>
        <taxon>Ixodida</taxon>
        <taxon>Ixodoidea</taxon>
        <taxon>Ixodidae</taxon>
        <taxon>Amblyomminae</taxon>
        <taxon>Amblyomma</taxon>
    </lineage>
</organism>
<feature type="region of interest" description="Disordered" evidence="1">
    <location>
        <begin position="41"/>
        <end position="194"/>
    </location>
</feature>
<feature type="compositionally biased region" description="Acidic residues" evidence="1">
    <location>
        <begin position="65"/>
        <end position="145"/>
    </location>
</feature>